<proteinExistence type="predicted"/>
<dbReference type="Proteomes" id="UP000451048">
    <property type="component" value="Unassembled WGS sequence"/>
</dbReference>
<accession>A0AAJ3D932</accession>
<sequence>MDISEAASTHLRDFSDFHIDLNKYVKLSVVALNHLFDSTGDPKELSDLISELIKGAGERWAATNYVDPHGEIEDLKFQLTESALMRVYSSFEVFLDEISGSYSEYKLKNPEPIDSAAYGATALKLFSAFGWDTKKIEYLLPVYHFYNIARHCVVHRMGKANKELIELSASSDFLEAIENWPTVIPGNQLSPPPTININKKIDLRPHHAITYSDVCYRLASEINKKLIEMVGYEYIVKSVAIERILKRDSLDYPPCKDAYHYLRYILNKEYKLKGVEFHLIKAVLEKEGIRQKCYQKHASMLALA</sequence>
<gene>
    <name evidence="1" type="ORF">GPS52_10470</name>
</gene>
<dbReference type="RefSeq" id="WP_161404861.1">
    <property type="nucleotide sequence ID" value="NZ_QUST01000127.1"/>
</dbReference>
<evidence type="ECO:0000313" key="1">
    <source>
        <dbReference type="EMBL" id="NAR73915.1"/>
    </source>
</evidence>
<dbReference type="AlphaFoldDB" id="A0AAJ3D932"/>
<organism evidence="1 2">
    <name type="scientific">Acinetobacter haemolyticus</name>
    <dbReference type="NCBI Taxonomy" id="29430"/>
    <lineage>
        <taxon>Bacteria</taxon>
        <taxon>Pseudomonadati</taxon>
        <taxon>Pseudomonadota</taxon>
        <taxon>Gammaproteobacteria</taxon>
        <taxon>Moraxellales</taxon>
        <taxon>Moraxellaceae</taxon>
        <taxon>Acinetobacter</taxon>
    </lineage>
</organism>
<protein>
    <submittedName>
        <fullName evidence="1">Uncharacterized protein</fullName>
    </submittedName>
</protein>
<comment type="caution">
    <text evidence="1">The sequence shown here is derived from an EMBL/GenBank/DDBJ whole genome shotgun (WGS) entry which is preliminary data.</text>
</comment>
<reference evidence="1 2" key="1">
    <citation type="submission" date="2019-12" db="EMBL/GenBank/DDBJ databases">
        <title>Acinetobacter haemolyticus comparative genomics.</title>
        <authorList>
            <person name="Castro-Jaimes S."/>
            <person name="Bello-Lopez E."/>
            <person name="Velazquez-Acosta C."/>
            <person name="Volkow-Fernandez P."/>
            <person name="Lozano-Zarain P."/>
            <person name="Castillo Ramirez S."/>
            <person name="Cevallos M.A."/>
        </authorList>
    </citation>
    <scope>NUCLEOTIDE SEQUENCE [LARGE SCALE GENOMIC DNA]</scope>
    <source>
        <strain evidence="1 2">AN10</strain>
    </source>
</reference>
<dbReference type="EMBL" id="WTTO01000029">
    <property type="protein sequence ID" value="NAR73915.1"/>
    <property type="molecule type" value="Genomic_DNA"/>
</dbReference>
<evidence type="ECO:0000313" key="2">
    <source>
        <dbReference type="Proteomes" id="UP000451048"/>
    </source>
</evidence>
<name>A0AAJ3D932_ACIHA</name>